<keyword evidence="4" id="KW-1133">Transmembrane helix</keyword>
<reference evidence="6 7" key="1">
    <citation type="submission" date="2015-11" db="EMBL/GenBank/DDBJ databases">
        <title>Genomic analysis of 38 Legionella species identifies large and diverse effector repertoires.</title>
        <authorList>
            <person name="Burstein D."/>
            <person name="Amaro F."/>
            <person name="Zusman T."/>
            <person name="Lifshitz Z."/>
            <person name="Cohen O."/>
            <person name="Gilbert J.A."/>
            <person name="Pupko T."/>
            <person name="Shuman H.A."/>
            <person name="Segal G."/>
        </authorList>
    </citation>
    <scope>NUCLEOTIDE SEQUENCE [LARGE SCALE GENOMIC DNA]</scope>
    <source>
        <strain evidence="6 7">CDC#1442-AUS-E</strain>
    </source>
</reference>
<evidence type="ECO:0000259" key="5">
    <source>
        <dbReference type="PROSITE" id="PS50887"/>
    </source>
</evidence>
<dbReference type="Proteomes" id="UP000054618">
    <property type="component" value="Unassembled WGS sequence"/>
</dbReference>
<dbReference type="Pfam" id="PF00990">
    <property type="entry name" value="GGDEF"/>
    <property type="match status" value="1"/>
</dbReference>
<sequence>MRDIRQIQDESFLLLLQSSLKAIPFNIFLSIIIWGYLIYRGAPVTASTIWFLAIASLSILRWIYSRQCIASKSYIHSKKSKLTLFVSLTFIMGGLWGSCYIFFYDYLSAAHQNIITLVLGGMAAGGIASLSIYLPAYYAYLLPMFIPLIVYNYSFLQVDKSILATMFLLFIIMLIVTAKFPSRLLSETIRLGKEKDSLIQNLNHTNHQKDAVLEEIHRISITDSLTGLYNRRYFDARLDEELRRAKRNQHYFNLILIDVDDFKFVNDNFGHPAGDLMLKRLARAIKKTATRANDAAFRIGGDEFAAMLANSTAAEAIIICKKIQEFFKEESTVNNTTLSIGIVTVPPDNIEAEDIICAADKALYQAKKSGKNQIRSIEL</sequence>
<dbReference type="GO" id="GO:0052621">
    <property type="term" value="F:diguanylate cyclase activity"/>
    <property type="evidence" value="ECO:0007669"/>
    <property type="project" value="UniProtKB-EC"/>
</dbReference>
<evidence type="ECO:0000313" key="6">
    <source>
        <dbReference type="EMBL" id="KTD49934.1"/>
    </source>
</evidence>
<accession>A0A0W0Y078</accession>
<dbReference type="SMART" id="SM00267">
    <property type="entry name" value="GGDEF"/>
    <property type="match status" value="1"/>
</dbReference>
<dbReference type="PROSITE" id="PS50887">
    <property type="entry name" value="GGDEF"/>
    <property type="match status" value="1"/>
</dbReference>
<comment type="caution">
    <text evidence="6">The sequence shown here is derived from an EMBL/GenBank/DDBJ whole genome shotgun (WGS) entry which is preliminary data.</text>
</comment>
<evidence type="ECO:0000256" key="2">
    <source>
        <dbReference type="ARBA" id="ARBA00012528"/>
    </source>
</evidence>
<protein>
    <recommendedName>
        <fullName evidence="2">diguanylate cyclase</fullName>
        <ecNumber evidence="2">2.7.7.65</ecNumber>
    </recommendedName>
</protein>
<comment type="catalytic activity">
    <reaction evidence="3">
        <text>2 GTP = 3',3'-c-di-GMP + 2 diphosphate</text>
        <dbReference type="Rhea" id="RHEA:24898"/>
        <dbReference type="ChEBI" id="CHEBI:33019"/>
        <dbReference type="ChEBI" id="CHEBI:37565"/>
        <dbReference type="ChEBI" id="CHEBI:58805"/>
        <dbReference type="EC" id="2.7.7.65"/>
    </reaction>
</comment>
<keyword evidence="7" id="KW-1185">Reference proteome</keyword>
<evidence type="ECO:0000313" key="7">
    <source>
        <dbReference type="Proteomes" id="UP000054618"/>
    </source>
</evidence>
<keyword evidence="4" id="KW-0472">Membrane</keyword>
<dbReference type="PANTHER" id="PTHR45138:SF9">
    <property type="entry name" value="DIGUANYLATE CYCLASE DGCM-RELATED"/>
    <property type="match status" value="1"/>
</dbReference>
<dbReference type="InterPro" id="IPR029787">
    <property type="entry name" value="Nucleotide_cyclase"/>
</dbReference>
<dbReference type="EMBL" id="LNYS01000008">
    <property type="protein sequence ID" value="KTD49934.1"/>
    <property type="molecule type" value="Genomic_DNA"/>
</dbReference>
<dbReference type="RefSeq" id="WP_058507384.1">
    <property type="nucleotide sequence ID" value="NZ_CAAAIK010000039.1"/>
</dbReference>
<gene>
    <name evidence="6" type="ORF">Lqui_1259</name>
</gene>
<feature type="transmembrane region" description="Helical" evidence="4">
    <location>
        <begin position="12"/>
        <end position="38"/>
    </location>
</feature>
<dbReference type="Gene3D" id="3.30.70.270">
    <property type="match status" value="1"/>
</dbReference>
<dbReference type="InterPro" id="IPR050469">
    <property type="entry name" value="Diguanylate_Cyclase"/>
</dbReference>
<dbReference type="EC" id="2.7.7.65" evidence="2"/>
<evidence type="ECO:0000256" key="3">
    <source>
        <dbReference type="ARBA" id="ARBA00034247"/>
    </source>
</evidence>
<dbReference type="NCBIfam" id="TIGR00254">
    <property type="entry name" value="GGDEF"/>
    <property type="match status" value="1"/>
</dbReference>
<dbReference type="AlphaFoldDB" id="A0A0W0Y078"/>
<dbReference type="STRING" id="45073.Lqui_1259"/>
<dbReference type="PANTHER" id="PTHR45138">
    <property type="entry name" value="REGULATORY COMPONENTS OF SENSORY TRANSDUCTION SYSTEM"/>
    <property type="match status" value="1"/>
</dbReference>
<dbReference type="InterPro" id="IPR000160">
    <property type="entry name" value="GGDEF_dom"/>
</dbReference>
<feature type="domain" description="GGDEF" evidence="5">
    <location>
        <begin position="250"/>
        <end position="379"/>
    </location>
</feature>
<dbReference type="InterPro" id="IPR043128">
    <property type="entry name" value="Rev_trsase/Diguanyl_cyclase"/>
</dbReference>
<comment type="cofactor">
    <cofactor evidence="1">
        <name>Mg(2+)</name>
        <dbReference type="ChEBI" id="CHEBI:18420"/>
    </cofactor>
</comment>
<name>A0A0W0Y078_9GAMM</name>
<proteinExistence type="predicted"/>
<feature type="transmembrane region" description="Helical" evidence="4">
    <location>
        <begin position="84"/>
        <end position="103"/>
    </location>
</feature>
<dbReference type="SUPFAM" id="SSF55073">
    <property type="entry name" value="Nucleotide cyclase"/>
    <property type="match status" value="1"/>
</dbReference>
<organism evidence="6 7">
    <name type="scientific">Legionella quinlivanii</name>
    <dbReference type="NCBI Taxonomy" id="45073"/>
    <lineage>
        <taxon>Bacteria</taxon>
        <taxon>Pseudomonadati</taxon>
        <taxon>Pseudomonadota</taxon>
        <taxon>Gammaproteobacteria</taxon>
        <taxon>Legionellales</taxon>
        <taxon>Legionellaceae</taxon>
        <taxon>Legionella</taxon>
    </lineage>
</organism>
<dbReference type="CDD" id="cd01949">
    <property type="entry name" value="GGDEF"/>
    <property type="match status" value="1"/>
</dbReference>
<dbReference type="FunFam" id="3.30.70.270:FF:000001">
    <property type="entry name" value="Diguanylate cyclase domain protein"/>
    <property type="match status" value="1"/>
</dbReference>
<dbReference type="OrthoDB" id="9813903at2"/>
<evidence type="ECO:0000256" key="4">
    <source>
        <dbReference type="SAM" id="Phobius"/>
    </source>
</evidence>
<keyword evidence="4" id="KW-0812">Transmembrane</keyword>
<feature type="transmembrane region" description="Helical" evidence="4">
    <location>
        <begin position="162"/>
        <end position="180"/>
    </location>
</feature>
<feature type="transmembrane region" description="Helical" evidence="4">
    <location>
        <begin position="44"/>
        <end position="64"/>
    </location>
</feature>
<feature type="transmembrane region" description="Helical" evidence="4">
    <location>
        <begin position="109"/>
        <end position="130"/>
    </location>
</feature>
<dbReference type="PATRIC" id="fig|45073.5.peg.1328"/>
<evidence type="ECO:0000256" key="1">
    <source>
        <dbReference type="ARBA" id="ARBA00001946"/>
    </source>
</evidence>